<proteinExistence type="predicted"/>
<dbReference type="CDD" id="cd19499">
    <property type="entry name" value="RecA-like_ClpB_Hsp104-like"/>
    <property type="match status" value="1"/>
</dbReference>
<gene>
    <name evidence="7" type="ORF">BTO30_03750</name>
</gene>
<keyword evidence="8" id="KW-1185">Reference proteome</keyword>
<organism evidence="7 8">
    <name type="scientific">Domibacillus antri</name>
    <dbReference type="NCBI Taxonomy" id="1714264"/>
    <lineage>
        <taxon>Bacteria</taxon>
        <taxon>Bacillati</taxon>
        <taxon>Bacillota</taxon>
        <taxon>Bacilli</taxon>
        <taxon>Bacillales</taxon>
        <taxon>Bacillaceae</taxon>
        <taxon>Domibacillus</taxon>
    </lineage>
</organism>
<dbReference type="Gene3D" id="3.40.50.300">
    <property type="entry name" value="P-loop containing nucleotide triphosphate hydrolases"/>
    <property type="match status" value="1"/>
</dbReference>
<dbReference type="EMBL" id="MSDU01000007">
    <property type="protein sequence ID" value="OLN23550.1"/>
    <property type="molecule type" value="Genomic_DNA"/>
</dbReference>
<dbReference type="PANTHER" id="PTHR11638">
    <property type="entry name" value="ATP-DEPENDENT CLP PROTEASE"/>
    <property type="match status" value="1"/>
</dbReference>
<dbReference type="GO" id="GO:0005737">
    <property type="term" value="C:cytoplasm"/>
    <property type="evidence" value="ECO:0007669"/>
    <property type="project" value="TreeGrafter"/>
</dbReference>
<evidence type="ECO:0000256" key="3">
    <source>
        <dbReference type="ARBA" id="ARBA00023186"/>
    </source>
</evidence>
<evidence type="ECO:0000256" key="4">
    <source>
        <dbReference type="SAM" id="MobiDB-lite"/>
    </source>
</evidence>
<feature type="region of interest" description="Disordered" evidence="4">
    <location>
        <begin position="1"/>
        <end position="31"/>
    </location>
</feature>
<dbReference type="InterPro" id="IPR019489">
    <property type="entry name" value="Clp_ATPase_C"/>
</dbReference>
<dbReference type="InterPro" id="IPR001270">
    <property type="entry name" value="ClpA/B"/>
</dbReference>
<accession>A0A1Q8Q890</accession>
<feature type="domain" description="AAA+ ATPase" evidence="5">
    <location>
        <begin position="79"/>
        <end position="226"/>
    </location>
</feature>
<dbReference type="OrthoDB" id="9803641at2"/>
<dbReference type="RefSeq" id="WP_075397383.1">
    <property type="nucleotide sequence ID" value="NZ_MSDU01000007.1"/>
</dbReference>
<dbReference type="SMART" id="SM01086">
    <property type="entry name" value="ClpB_D2-small"/>
    <property type="match status" value="1"/>
</dbReference>
<dbReference type="SUPFAM" id="SSF52540">
    <property type="entry name" value="P-loop containing nucleoside triphosphate hydrolases"/>
    <property type="match status" value="1"/>
</dbReference>
<dbReference type="GO" id="GO:0034605">
    <property type="term" value="P:cellular response to heat"/>
    <property type="evidence" value="ECO:0007669"/>
    <property type="project" value="TreeGrafter"/>
</dbReference>
<keyword evidence="1" id="KW-0547">Nucleotide-binding</keyword>
<dbReference type="InterPro" id="IPR003959">
    <property type="entry name" value="ATPase_AAA_core"/>
</dbReference>
<dbReference type="Proteomes" id="UP000185568">
    <property type="component" value="Unassembled WGS sequence"/>
</dbReference>
<reference evidence="7 8" key="1">
    <citation type="submission" date="2016-12" db="EMBL/GenBank/DDBJ databases">
        <title>Domibacillus antri genome sequencing.</title>
        <authorList>
            <person name="Verma A."/>
            <person name="Krishnamurthi S."/>
        </authorList>
    </citation>
    <scope>NUCLEOTIDE SEQUENCE [LARGE SCALE GENOMIC DNA]</scope>
    <source>
        <strain evidence="7 8">XD80</strain>
    </source>
</reference>
<evidence type="ECO:0008006" key="9">
    <source>
        <dbReference type="Google" id="ProtNLM"/>
    </source>
</evidence>
<dbReference type="InterPro" id="IPR050130">
    <property type="entry name" value="ClpA_ClpB"/>
</dbReference>
<comment type="caution">
    <text evidence="7">The sequence shown here is derived from an EMBL/GenBank/DDBJ whole genome shotgun (WGS) entry which is preliminary data.</text>
</comment>
<dbReference type="Pfam" id="PF10431">
    <property type="entry name" value="ClpB_D2-small"/>
    <property type="match status" value="1"/>
</dbReference>
<feature type="domain" description="Clp ATPase C-terminal" evidence="6">
    <location>
        <begin position="273"/>
        <end position="362"/>
    </location>
</feature>
<dbReference type="Gene3D" id="1.10.8.60">
    <property type="match status" value="1"/>
</dbReference>
<sequence>MPFITDRMRTQEDKLEKSKMPGDEQEERKVKNNRSRFVFQTEPIVEKLRNTIFGQDEMIDQIEDLLRVVHVDITEQHRPLYVALFLGPTGVGKTETVRILAQSIYGDREALCRIDMNTLVQEHYSAAITGAPPGYVGSKEGNTLFDEDKIKGSFSKPGIVLFDEIEKADNTVIQSLLNVMDNGRLLIASGDHTIDFRNSMIFMTSNLGSKEIIEFSNRHFKAKLKKLFYRIKLGNWSGADHAILNKIIKKQLEQKFSPEFLNRIDDILVFNFINDQSVHSIIDKLTAEMNKRLEKHQVELALTAEAKNFLMKNGYDKQYGVRALKRAVRKHLEIPLAGLLEQAHHEEKVYYTVSADGQQLTFHPVEKGE</sequence>
<dbReference type="SMART" id="SM00382">
    <property type="entry name" value="AAA"/>
    <property type="match status" value="1"/>
</dbReference>
<dbReference type="AlphaFoldDB" id="A0A1Q8Q890"/>
<dbReference type="Pfam" id="PF07724">
    <property type="entry name" value="AAA_2"/>
    <property type="match status" value="1"/>
</dbReference>
<evidence type="ECO:0000313" key="8">
    <source>
        <dbReference type="Proteomes" id="UP000185568"/>
    </source>
</evidence>
<dbReference type="InterPro" id="IPR003593">
    <property type="entry name" value="AAA+_ATPase"/>
</dbReference>
<feature type="compositionally biased region" description="Basic and acidic residues" evidence="4">
    <location>
        <begin position="1"/>
        <end position="30"/>
    </location>
</feature>
<keyword evidence="3" id="KW-0143">Chaperone</keyword>
<dbReference type="PANTHER" id="PTHR11638:SF18">
    <property type="entry name" value="HEAT SHOCK PROTEIN 104"/>
    <property type="match status" value="1"/>
</dbReference>
<dbReference type="PRINTS" id="PR00300">
    <property type="entry name" value="CLPPROTEASEA"/>
</dbReference>
<dbReference type="STRING" id="1714264.BTO30_03750"/>
<evidence type="ECO:0000313" key="7">
    <source>
        <dbReference type="EMBL" id="OLN23550.1"/>
    </source>
</evidence>
<dbReference type="GO" id="GO:0016887">
    <property type="term" value="F:ATP hydrolysis activity"/>
    <property type="evidence" value="ECO:0007669"/>
    <property type="project" value="InterPro"/>
</dbReference>
<evidence type="ECO:0000259" key="6">
    <source>
        <dbReference type="SMART" id="SM01086"/>
    </source>
</evidence>
<evidence type="ECO:0000256" key="2">
    <source>
        <dbReference type="ARBA" id="ARBA00022840"/>
    </source>
</evidence>
<evidence type="ECO:0000256" key="1">
    <source>
        <dbReference type="ARBA" id="ARBA00022741"/>
    </source>
</evidence>
<protein>
    <recommendedName>
        <fullName evidence="9">AAA family ATPase</fullName>
    </recommendedName>
</protein>
<name>A0A1Q8Q890_9BACI</name>
<dbReference type="GO" id="GO:0005524">
    <property type="term" value="F:ATP binding"/>
    <property type="evidence" value="ECO:0007669"/>
    <property type="project" value="UniProtKB-KW"/>
</dbReference>
<dbReference type="InterPro" id="IPR027417">
    <property type="entry name" value="P-loop_NTPase"/>
</dbReference>
<evidence type="ECO:0000259" key="5">
    <source>
        <dbReference type="SMART" id="SM00382"/>
    </source>
</evidence>
<keyword evidence="2" id="KW-0067">ATP-binding</keyword>